<dbReference type="Proteomes" id="UP000044136">
    <property type="component" value="Unassembled WGS sequence"/>
</dbReference>
<dbReference type="CDD" id="cd05233">
    <property type="entry name" value="SDR_c"/>
    <property type="match status" value="1"/>
</dbReference>
<dbReference type="InterPro" id="IPR051122">
    <property type="entry name" value="SDR_DHRS6-like"/>
</dbReference>
<dbReference type="AlphaFoldDB" id="A0A078M4J4"/>
<dbReference type="GO" id="GO:0016491">
    <property type="term" value="F:oxidoreductase activity"/>
    <property type="evidence" value="ECO:0007669"/>
    <property type="project" value="UniProtKB-KW"/>
</dbReference>
<keyword evidence="4" id="KW-1185">Reference proteome</keyword>
<dbReference type="Pfam" id="PF13561">
    <property type="entry name" value="adh_short_C2"/>
    <property type="match status" value="1"/>
</dbReference>
<gene>
    <name evidence="3" type="primary">cpnA</name>
    <name evidence="3" type="ORF">BN1048_00552</name>
</gene>
<evidence type="ECO:0000256" key="2">
    <source>
        <dbReference type="ARBA" id="ARBA00023002"/>
    </source>
</evidence>
<dbReference type="InterPro" id="IPR002347">
    <property type="entry name" value="SDR_fam"/>
</dbReference>
<reference evidence="3 4" key="1">
    <citation type="submission" date="2014-07" db="EMBL/GenBank/DDBJ databases">
        <authorList>
            <person name="Urmite Genomes Urmite Genomes"/>
        </authorList>
    </citation>
    <scope>NUCLEOTIDE SEQUENCE [LARGE SCALE GENOMIC DNA]</scope>
    <source>
        <strain evidence="3 4">13MG44_air</strain>
    </source>
</reference>
<comment type="similarity">
    <text evidence="1">Belongs to the short-chain dehydrogenases/reductases (SDR) family.</text>
</comment>
<name>A0A078M4J4_9STAP</name>
<dbReference type="PRINTS" id="PR00081">
    <property type="entry name" value="GDHRDH"/>
</dbReference>
<dbReference type="RefSeq" id="WP_035808188.1">
    <property type="nucleotide sequence ID" value="NZ_CCSE01000001.1"/>
</dbReference>
<dbReference type="SUPFAM" id="SSF51735">
    <property type="entry name" value="NAD(P)-binding Rossmann-fold domains"/>
    <property type="match status" value="1"/>
</dbReference>
<dbReference type="HOGENOM" id="CLU_010194_1_3_9"/>
<protein>
    <submittedName>
        <fullName evidence="3">Cyclopentanol dehydrogenase</fullName>
    </submittedName>
</protein>
<dbReference type="InterPro" id="IPR036291">
    <property type="entry name" value="NAD(P)-bd_dom_sf"/>
</dbReference>
<keyword evidence="2" id="KW-0560">Oxidoreductase</keyword>
<evidence type="ECO:0000256" key="1">
    <source>
        <dbReference type="ARBA" id="ARBA00006484"/>
    </source>
</evidence>
<dbReference type="Gene3D" id="3.40.50.720">
    <property type="entry name" value="NAD(P)-binding Rossmann-like Domain"/>
    <property type="match status" value="1"/>
</dbReference>
<dbReference type="STRING" id="1461582.BN1048_00552"/>
<dbReference type="PANTHER" id="PTHR43477:SF1">
    <property type="entry name" value="DIHYDROANTICAPSIN 7-DEHYDROGENASE"/>
    <property type="match status" value="1"/>
</dbReference>
<dbReference type="PANTHER" id="PTHR43477">
    <property type="entry name" value="DIHYDROANTICAPSIN 7-DEHYDROGENASE"/>
    <property type="match status" value="1"/>
</dbReference>
<proteinExistence type="inferred from homology"/>
<evidence type="ECO:0000313" key="4">
    <source>
        <dbReference type="Proteomes" id="UP000044136"/>
    </source>
</evidence>
<dbReference type="EMBL" id="CCSE01000001">
    <property type="protein sequence ID" value="CDZ99601.1"/>
    <property type="molecule type" value="Genomic_DNA"/>
</dbReference>
<dbReference type="eggNOG" id="COG1028">
    <property type="taxonomic scope" value="Bacteria"/>
</dbReference>
<accession>A0A078M4J4</accession>
<sequence length="228" mass="24934">MSNVVLVGATGDIGKSIHECLKDENLITFSNRNTPELASTHHYLDLSRPFTESELEAAFAGVDSVDTLIFTPGEALFELIQDTTLEQVDGQYNVSVRALITFIKVMLPRLRMSERASIIVISSVWGTYGASMESIYSTFKGAQETLVKSLAKELAPSNITVNAVAPGVVRGKMTLKLTEEDIEMMLEDLPQGRLIEPSEVASAVEYLISDNARSITGEVLKINGGWYT</sequence>
<dbReference type="OrthoDB" id="9803333at2"/>
<organism evidence="3 4">
    <name type="scientific">Jeotgalicoccus saudimassiliensis</name>
    <dbReference type="NCBI Taxonomy" id="1461582"/>
    <lineage>
        <taxon>Bacteria</taxon>
        <taxon>Bacillati</taxon>
        <taxon>Bacillota</taxon>
        <taxon>Bacilli</taxon>
        <taxon>Bacillales</taxon>
        <taxon>Staphylococcaceae</taxon>
        <taxon>Jeotgalicoccus</taxon>
    </lineage>
</organism>
<evidence type="ECO:0000313" key="3">
    <source>
        <dbReference type="EMBL" id="CDZ99601.1"/>
    </source>
</evidence>